<name>A0ABW4ZWZ7_9BACL</name>
<keyword evidence="4" id="KW-1003">Cell membrane</keyword>
<keyword evidence="11" id="KW-1185">Reference proteome</keyword>
<evidence type="ECO:0000256" key="8">
    <source>
        <dbReference type="SAM" id="Phobius"/>
    </source>
</evidence>
<dbReference type="Pfam" id="PF12698">
    <property type="entry name" value="ABC2_membrane_3"/>
    <property type="match status" value="1"/>
</dbReference>
<dbReference type="Proteomes" id="UP001597343">
    <property type="component" value="Unassembled WGS sequence"/>
</dbReference>
<keyword evidence="5 8" id="KW-0812">Transmembrane</keyword>
<feature type="transmembrane region" description="Helical" evidence="8">
    <location>
        <begin position="21"/>
        <end position="39"/>
    </location>
</feature>
<dbReference type="RefSeq" id="WP_386045360.1">
    <property type="nucleotide sequence ID" value="NZ_JBHUIO010000005.1"/>
</dbReference>
<evidence type="ECO:0000256" key="3">
    <source>
        <dbReference type="ARBA" id="ARBA00022448"/>
    </source>
</evidence>
<comment type="subcellular location">
    <subcellularLocation>
        <location evidence="1">Cell membrane</location>
        <topology evidence="1">Multi-pass membrane protein</topology>
    </subcellularLocation>
</comment>
<feature type="domain" description="ABC transmembrane type-2" evidence="9">
    <location>
        <begin position="162"/>
        <end position="385"/>
    </location>
</feature>
<evidence type="ECO:0000313" key="11">
    <source>
        <dbReference type="Proteomes" id="UP001597343"/>
    </source>
</evidence>
<dbReference type="PROSITE" id="PS51012">
    <property type="entry name" value="ABC_TM2"/>
    <property type="match status" value="1"/>
</dbReference>
<dbReference type="EMBL" id="JBHUIO010000005">
    <property type="protein sequence ID" value="MFD2169874.1"/>
    <property type="molecule type" value="Genomic_DNA"/>
</dbReference>
<accession>A0ABW4ZWZ7</accession>
<feature type="transmembrane region" description="Helical" evidence="8">
    <location>
        <begin position="272"/>
        <end position="297"/>
    </location>
</feature>
<keyword evidence="6 8" id="KW-1133">Transmembrane helix</keyword>
<keyword evidence="3" id="KW-0813">Transport</keyword>
<comment type="similarity">
    <text evidence="2">Belongs to the ABC-2 integral membrane protein family.</text>
</comment>
<dbReference type="Gene3D" id="3.40.1710.10">
    <property type="entry name" value="abc type-2 transporter like domain"/>
    <property type="match status" value="1"/>
</dbReference>
<feature type="transmembrane region" description="Helical" evidence="8">
    <location>
        <begin position="304"/>
        <end position="324"/>
    </location>
</feature>
<dbReference type="InterPro" id="IPR013525">
    <property type="entry name" value="ABC2_TM"/>
</dbReference>
<gene>
    <name evidence="10" type="ORF">ACFSOY_07695</name>
</gene>
<reference evidence="11" key="1">
    <citation type="journal article" date="2019" name="Int. J. Syst. Evol. Microbiol.">
        <title>The Global Catalogue of Microorganisms (GCM) 10K type strain sequencing project: providing services to taxonomists for standard genome sequencing and annotation.</title>
        <authorList>
            <consortium name="The Broad Institute Genomics Platform"/>
            <consortium name="The Broad Institute Genome Sequencing Center for Infectious Disease"/>
            <person name="Wu L."/>
            <person name="Ma J."/>
        </authorList>
    </citation>
    <scope>NUCLEOTIDE SEQUENCE [LARGE SCALE GENOMIC DNA]</scope>
    <source>
        <strain evidence="11">CGMCC 1.13574</strain>
    </source>
</reference>
<evidence type="ECO:0000256" key="5">
    <source>
        <dbReference type="ARBA" id="ARBA00022692"/>
    </source>
</evidence>
<sequence>MNRIITLCSLEIKRVFLQPRSWILMFLMPVIFTFIFGGLSSGGTSKLPIAVVDQDASAVSKWVVQQIAKDGTLDVQAMIDAEAEQALRDRKVAGVLQIPASYEATIASGGGVDIVFRHGPDLAIAPTISMLVEDASSQAVVQVKAAQALSQVGGSTDWKKQFDRLAAKSSEPKATVEVKSVTKEGAREQMEYQSERSIGFSIMFVMMSLLSVTGKILEARKTGVWYRLLSTPTSRLQVLGGYLLAFFLIGWIQFAILMGLSSLLFGVQWGDMIGQIVLVSALLFCVVGLGLFLAGIVKTQEQQGAIGTIVIISTCMLGGVYWPLDIVSDTMRTIANFVPQSWAMTGFTELIARGGTVADILMPVAVLVAFGAVFLFVGMTRVKYE</sequence>
<evidence type="ECO:0000256" key="6">
    <source>
        <dbReference type="ARBA" id="ARBA00022989"/>
    </source>
</evidence>
<evidence type="ECO:0000256" key="1">
    <source>
        <dbReference type="ARBA" id="ARBA00004651"/>
    </source>
</evidence>
<feature type="transmembrane region" description="Helical" evidence="8">
    <location>
        <begin position="198"/>
        <end position="217"/>
    </location>
</feature>
<comment type="caution">
    <text evidence="10">The sequence shown here is derived from an EMBL/GenBank/DDBJ whole genome shotgun (WGS) entry which is preliminary data.</text>
</comment>
<dbReference type="InterPro" id="IPR047817">
    <property type="entry name" value="ABC2_TM_bact-type"/>
</dbReference>
<feature type="transmembrane region" description="Helical" evidence="8">
    <location>
        <begin position="238"/>
        <end position="260"/>
    </location>
</feature>
<dbReference type="InterPro" id="IPR051449">
    <property type="entry name" value="ABC-2_transporter_component"/>
</dbReference>
<feature type="transmembrane region" description="Helical" evidence="8">
    <location>
        <begin position="360"/>
        <end position="379"/>
    </location>
</feature>
<evidence type="ECO:0000256" key="4">
    <source>
        <dbReference type="ARBA" id="ARBA00022475"/>
    </source>
</evidence>
<evidence type="ECO:0000259" key="9">
    <source>
        <dbReference type="PROSITE" id="PS51012"/>
    </source>
</evidence>
<keyword evidence="7 8" id="KW-0472">Membrane</keyword>
<evidence type="ECO:0000256" key="7">
    <source>
        <dbReference type="ARBA" id="ARBA00023136"/>
    </source>
</evidence>
<evidence type="ECO:0000256" key="2">
    <source>
        <dbReference type="ARBA" id="ARBA00007783"/>
    </source>
</evidence>
<organism evidence="10 11">
    <name type="scientific">Tumebacillus lipolyticus</name>
    <dbReference type="NCBI Taxonomy" id="1280370"/>
    <lineage>
        <taxon>Bacteria</taxon>
        <taxon>Bacillati</taxon>
        <taxon>Bacillota</taxon>
        <taxon>Bacilli</taxon>
        <taxon>Bacillales</taxon>
        <taxon>Alicyclobacillaceae</taxon>
        <taxon>Tumebacillus</taxon>
    </lineage>
</organism>
<protein>
    <submittedName>
        <fullName evidence="10">ABC transporter permease</fullName>
    </submittedName>
</protein>
<dbReference type="PANTHER" id="PTHR30294">
    <property type="entry name" value="MEMBRANE COMPONENT OF ABC TRANSPORTER YHHJ-RELATED"/>
    <property type="match status" value="1"/>
</dbReference>
<evidence type="ECO:0000313" key="10">
    <source>
        <dbReference type="EMBL" id="MFD2169874.1"/>
    </source>
</evidence>
<dbReference type="PANTHER" id="PTHR30294:SF45">
    <property type="entry name" value="LINEARMYCIN RESISTANCE PERMEASE PROTEIN LNRN"/>
    <property type="match status" value="1"/>
</dbReference>
<proteinExistence type="inferred from homology"/>